<dbReference type="InterPro" id="IPR000270">
    <property type="entry name" value="PB1_dom"/>
</dbReference>
<dbReference type="GO" id="GO:0007098">
    <property type="term" value="P:centrosome cycle"/>
    <property type="evidence" value="ECO:0007669"/>
    <property type="project" value="TreeGrafter"/>
</dbReference>
<dbReference type="PROSITE" id="PS51745">
    <property type="entry name" value="PB1"/>
    <property type="match status" value="1"/>
</dbReference>
<organism evidence="2 3">
    <name type="scientific">Clarias magur</name>
    <name type="common">Asian catfish</name>
    <name type="synonym">Macropteronotus magur</name>
    <dbReference type="NCBI Taxonomy" id="1594786"/>
    <lineage>
        <taxon>Eukaryota</taxon>
        <taxon>Metazoa</taxon>
        <taxon>Chordata</taxon>
        <taxon>Craniata</taxon>
        <taxon>Vertebrata</taxon>
        <taxon>Euteleostomi</taxon>
        <taxon>Actinopterygii</taxon>
        <taxon>Neopterygii</taxon>
        <taxon>Teleostei</taxon>
        <taxon>Ostariophysi</taxon>
        <taxon>Siluriformes</taxon>
        <taxon>Clariidae</taxon>
        <taxon>Clarias</taxon>
    </lineage>
</organism>
<gene>
    <name evidence="2" type="primary">pard6g</name>
    <name evidence="2" type="ORF">DAT39_010300</name>
</gene>
<accession>A0A8J4X156</accession>
<evidence type="ECO:0000259" key="1">
    <source>
        <dbReference type="PROSITE" id="PS51745"/>
    </source>
</evidence>
<evidence type="ECO:0000313" key="3">
    <source>
        <dbReference type="Proteomes" id="UP000727407"/>
    </source>
</evidence>
<reference evidence="2" key="1">
    <citation type="submission" date="2020-07" db="EMBL/GenBank/DDBJ databases">
        <title>Clarias magur genome sequencing, assembly and annotation.</title>
        <authorList>
            <person name="Kushwaha B."/>
            <person name="Kumar R."/>
            <person name="Das P."/>
            <person name="Joshi C.G."/>
            <person name="Kumar D."/>
            <person name="Nagpure N.S."/>
            <person name="Pandey M."/>
            <person name="Agarwal S."/>
            <person name="Srivastava S."/>
            <person name="Singh M."/>
            <person name="Sahoo L."/>
            <person name="Jayasankar P."/>
            <person name="Meher P.K."/>
            <person name="Koringa P.G."/>
            <person name="Iquebal M.A."/>
            <person name="Das S.P."/>
            <person name="Bit A."/>
            <person name="Patnaik S."/>
            <person name="Patel N."/>
            <person name="Shah T.M."/>
            <person name="Hinsu A."/>
            <person name="Jena J.K."/>
        </authorList>
    </citation>
    <scope>NUCLEOTIDE SEQUENCE</scope>
    <source>
        <strain evidence="2">CIFAMagur01</strain>
        <tissue evidence="2">Testis</tissue>
    </source>
</reference>
<dbReference type="GO" id="GO:0016324">
    <property type="term" value="C:apical plasma membrane"/>
    <property type="evidence" value="ECO:0007669"/>
    <property type="project" value="TreeGrafter"/>
</dbReference>
<dbReference type="InterPro" id="IPR053793">
    <property type="entry name" value="PB1-like"/>
</dbReference>
<dbReference type="OrthoDB" id="5868434at2759"/>
<dbReference type="InterPro" id="IPR051741">
    <property type="entry name" value="PAR6_homolog"/>
</dbReference>
<dbReference type="SUPFAM" id="SSF54277">
    <property type="entry name" value="CAD &amp; PB1 domains"/>
    <property type="match status" value="1"/>
</dbReference>
<feature type="domain" description="PB1" evidence="1">
    <location>
        <begin position="16"/>
        <end position="96"/>
    </location>
</feature>
<sequence>MIRSLCKSSTWRSRSVVEVKSKFGAEFRRFSLDRHEPGVFKDFCQFIVNLHQLFRAEIYISYADVHGDLLPINNNDNFHKAASTAQPVLRIFIQLQ</sequence>
<dbReference type="Pfam" id="PF00564">
    <property type="entry name" value="PB1"/>
    <property type="match status" value="1"/>
</dbReference>
<dbReference type="AlphaFoldDB" id="A0A8J4X156"/>
<name>A0A8J4X156_CLAMG</name>
<protein>
    <submittedName>
        <fullName evidence="2">Partitioning defective 6 gamma</fullName>
    </submittedName>
</protein>
<dbReference type="GO" id="GO:0005634">
    <property type="term" value="C:nucleus"/>
    <property type="evidence" value="ECO:0007669"/>
    <property type="project" value="TreeGrafter"/>
</dbReference>
<comment type="caution">
    <text evidence="2">The sequence shown here is derived from an EMBL/GenBank/DDBJ whole genome shotgun (WGS) entry which is preliminary data.</text>
</comment>
<dbReference type="Gene3D" id="3.10.20.90">
    <property type="entry name" value="Phosphatidylinositol 3-kinase Catalytic Subunit, Chain A, domain 1"/>
    <property type="match status" value="1"/>
</dbReference>
<dbReference type="PANTHER" id="PTHR14102">
    <property type="entry name" value="PAR-6-RELATED"/>
    <property type="match status" value="1"/>
</dbReference>
<evidence type="ECO:0000313" key="2">
    <source>
        <dbReference type="EMBL" id="KAF5899987.1"/>
    </source>
</evidence>
<dbReference type="GO" id="GO:0007163">
    <property type="term" value="P:establishment or maintenance of cell polarity"/>
    <property type="evidence" value="ECO:0007669"/>
    <property type="project" value="TreeGrafter"/>
</dbReference>
<keyword evidence="3" id="KW-1185">Reference proteome</keyword>
<dbReference type="FunFam" id="3.10.20.90:FF:000031">
    <property type="entry name" value="Partitioning defective 6 homolog alpha"/>
    <property type="match status" value="1"/>
</dbReference>
<dbReference type="PANTHER" id="PTHR14102:SF3">
    <property type="entry name" value="PARTITIONING DEFECTIVE 6 HOMOLOG GAMMA"/>
    <property type="match status" value="1"/>
</dbReference>
<dbReference type="GO" id="GO:0005938">
    <property type="term" value="C:cell cortex"/>
    <property type="evidence" value="ECO:0007669"/>
    <property type="project" value="TreeGrafter"/>
</dbReference>
<dbReference type="GO" id="GO:0060341">
    <property type="term" value="P:regulation of cellular localization"/>
    <property type="evidence" value="ECO:0007669"/>
    <property type="project" value="TreeGrafter"/>
</dbReference>
<dbReference type="Proteomes" id="UP000727407">
    <property type="component" value="Unassembled WGS sequence"/>
</dbReference>
<feature type="non-terminal residue" evidence="2">
    <location>
        <position position="1"/>
    </location>
</feature>
<dbReference type="EMBL" id="QNUK01000149">
    <property type="protein sequence ID" value="KAF5899987.1"/>
    <property type="molecule type" value="Genomic_DNA"/>
</dbReference>
<proteinExistence type="predicted"/>
<dbReference type="SMART" id="SM00666">
    <property type="entry name" value="PB1"/>
    <property type="match status" value="1"/>
</dbReference>